<keyword evidence="2" id="KW-0813">Transport</keyword>
<keyword evidence="10" id="KW-1185">Reference proteome</keyword>
<evidence type="ECO:0000259" key="8">
    <source>
        <dbReference type="PROSITE" id="PS51101"/>
    </source>
</evidence>
<keyword evidence="4 9" id="KW-0762">Sugar transport</keyword>
<gene>
    <name evidence="9" type="ORF">H9L01_05360</name>
</gene>
<evidence type="ECO:0000256" key="4">
    <source>
        <dbReference type="ARBA" id="ARBA00022597"/>
    </source>
</evidence>
<dbReference type="Proteomes" id="UP000515928">
    <property type="component" value="Chromosome"/>
</dbReference>
<dbReference type="GO" id="GO:0008982">
    <property type="term" value="F:protein-N(PI)-phosphohistidine-sugar phosphotransferase activity"/>
    <property type="evidence" value="ECO:0007669"/>
    <property type="project" value="InterPro"/>
</dbReference>
<dbReference type="RefSeq" id="WP_187532955.1">
    <property type="nucleotide sequence ID" value="NZ_CBCSHU010000012.1"/>
</dbReference>
<evidence type="ECO:0000256" key="1">
    <source>
        <dbReference type="ARBA" id="ARBA00004496"/>
    </source>
</evidence>
<sequence length="164" mass="18330">MAEIKLIRADFRLIHGQVITKWLKQTGANKILIIDDELSKDVFMAEIYTMSAPPGIDVIIKSVDEAVQSYKEENLGEGKLFVLFKNVPTIYDSYQKGFPFTELQIGGLGAEPGRKVVYGPITFNKSDADKLTEMEQNGVKVYLHQVPQEPSILLKDALAKVTLD</sequence>
<evidence type="ECO:0000313" key="9">
    <source>
        <dbReference type="EMBL" id="QNN59821.1"/>
    </source>
</evidence>
<dbReference type="Pfam" id="PF03830">
    <property type="entry name" value="PTSIIB_sorb"/>
    <property type="match status" value="1"/>
</dbReference>
<dbReference type="GO" id="GO:0009401">
    <property type="term" value="P:phosphoenolpyruvate-dependent sugar phosphotransferase system"/>
    <property type="evidence" value="ECO:0007669"/>
    <property type="project" value="UniProtKB-KW"/>
</dbReference>
<evidence type="ECO:0000256" key="7">
    <source>
        <dbReference type="ARBA" id="ARBA00022777"/>
    </source>
</evidence>
<dbReference type="EMBL" id="CP060715">
    <property type="protein sequence ID" value="QNN59821.1"/>
    <property type="molecule type" value="Genomic_DNA"/>
</dbReference>
<dbReference type="Gene3D" id="3.40.35.10">
    <property type="entry name" value="Phosphotransferase system, sorbose subfamily IIB component"/>
    <property type="match status" value="1"/>
</dbReference>
<organism evidence="9 10">
    <name type="scientific">Erysipelothrix inopinata</name>
    <dbReference type="NCBI Taxonomy" id="225084"/>
    <lineage>
        <taxon>Bacteria</taxon>
        <taxon>Bacillati</taxon>
        <taxon>Bacillota</taxon>
        <taxon>Erysipelotrichia</taxon>
        <taxon>Erysipelotrichales</taxon>
        <taxon>Erysipelotrichaceae</taxon>
        <taxon>Erysipelothrix</taxon>
    </lineage>
</organism>
<dbReference type="GO" id="GO:0005737">
    <property type="term" value="C:cytoplasm"/>
    <property type="evidence" value="ECO:0007669"/>
    <property type="project" value="UniProtKB-SubCell"/>
</dbReference>
<evidence type="ECO:0000256" key="3">
    <source>
        <dbReference type="ARBA" id="ARBA00022490"/>
    </source>
</evidence>
<evidence type="ECO:0000256" key="2">
    <source>
        <dbReference type="ARBA" id="ARBA00022448"/>
    </source>
</evidence>
<comment type="subcellular location">
    <subcellularLocation>
        <location evidence="1">Cytoplasm</location>
    </subcellularLocation>
</comment>
<reference evidence="9 10" key="1">
    <citation type="submission" date="2020-08" db="EMBL/GenBank/DDBJ databases">
        <title>Genome sequence of Erysipelothrix inopinata DSM 15511T.</title>
        <authorList>
            <person name="Hyun D.-W."/>
            <person name="Bae J.-W."/>
        </authorList>
    </citation>
    <scope>NUCLEOTIDE SEQUENCE [LARGE SCALE GENOMIC DNA]</scope>
    <source>
        <strain evidence="9 10">DSM 15511</strain>
    </source>
</reference>
<keyword evidence="5" id="KW-0808">Transferase</keyword>
<evidence type="ECO:0000256" key="5">
    <source>
        <dbReference type="ARBA" id="ARBA00022679"/>
    </source>
</evidence>
<dbReference type="AlphaFoldDB" id="A0A7G9RW46"/>
<keyword evidence="3" id="KW-0963">Cytoplasm</keyword>
<dbReference type="KEGG" id="eio:H9L01_05360"/>
<dbReference type="SUPFAM" id="SSF52728">
    <property type="entry name" value="PTS IIb component"/>
    <property type="match status" value="1"/>
</dbReference>
<proteinExistence type="predicted"/>
<evidence type="ECO:0000313" key="10">
    <source>
        <dbReference type="Proteomes" id="UP000515928"/>
    </source>
</evidence>
<evidence type="ECO:0000256" key="6">
    <source>
        <dbReference type="ARBA" id="ARBA00022683"/>
    </source>
</evidence>
<dbReference type="InterPro" id="IPR004720">
    <property type="entry name" value="PTS_IIB_sorbose-sp"/>
</dbReference>
<feature type="domain" description="PTS EIIB type-4" evidence="8">
    <location>
        <begin position="1"/>
        <end position="164"/>
    </location>
</feature>
<accession>A0A7G9RW46</accession>
<keyword evidence="6" id="KW-0598">Phosphotransferase system</keyword>
<keyword evidence="7" id="KW-0418">Kinase</keyword>
<protein>
    <submittedName>
        <fullName evidence="9">PTS sugar transporter subunit IIB</fullName>
    </submittedName>
</protein>
<dbReference type="InterPro" id="IPR036667">
    <property type="entry name" value="PTS_IIB_sorbose-sp_sf"/>
</dbReference>
<dbReference type="PROSITE" id="PS51101">
    <property type="entry name" value="PTS_EIIB_TYPE_4"/>
    <property type="match status" value="1"/>
</dbReference>
<name>A0A7G9RW46_9FIRM</name>
<dbReference type="GO" id="GO:0016301">
    <property type="term" value="F:kinase activity"/>
    <property type="evidence" value="ECO:0007669"/>
    <property type="project" value="UniProtKB-KW"/>
</dbReference>